<gene>
    <name evidence="1" type="ORF">GDO81_028326</name>
</gene>
<reference evidence="1" key="1">
    <citation type="thesis" date="2020" institute="ProQuest LLC" country="789 East Eisenhower Parkway, Ann Arbor, MI, USA">
        <title>Comparative Genomics and Chromosome Evolution.</title>
        <authorList>
            <person name="Mudd A.B."/>
        </authorList>
    </citation>
    <scope>NUCLEOTIDE SEQUENCE</scope>
    <source>
        <strain evidence="1">237g6f4</strain>
        <tissue evidence="1">Blood</tissue>
    </source>
</reference>
<dbReference type="AlphaFoldDB" id="A0AAV6ZD86"/>
<evidence type="ECO:0000313" key="2">
    <source>
        <dbReference type="Proteomes" id="UP000824782"/>
    </source>
</evidence>
<name>A0AAV6ZD86_ENGPU</name>
<evidence type="ECO:0000313" key="1">
    <source>
        <dbReference type="EMBL" id="KAG8547464.1"/>
    </source>
</evidence>
<proteinExistence type="predicted"/>
<accession>A0AAV6ZD86</accession>
<keyword evidence="2" id="KW-1185">Reference proteome</keyword>
<protein>
    <submittedName>
        <fullName evidence="1">Uncharacterized protein</fullName>
    </submittedName>
</protein>
<dbReference type="EMBL" id="WNYA01000721">
    <property type="protein sequence ID" value="KAG8547464.1"/>
    <property type="molecule type" value="Genomic_DNA"/>
</dbReference>
<dbReference type="Proteomes" id="UP000824782">
    <property type="component" value="Unassembled WGS sequence"/>
</dbReference>
<organism evidence="1 2">
    <name type="scientific">Engystomops pustulosus</name>
    <name type="common">Tungara frog</name>
    <name type="synonym">Physalaemus pustulosus</name>
    <dbReference type="NCBI Taxonomy" id="76066"/>
    <lineage>
        <taxon>Eukaryota</taxon>
        <taxon>Metazoa</taxon>
        <taxon>Chordata</taxon>
        <taxon>Craniata</taxon>
        <taxon>Vertebrata</taxon>
        <taxon>Euteleostomi</taxon>
        <taxon>Amphibia</taxon>
        <taxon>Batrachia</taxon>
        <taxon>Anura</taxon>
        <taxon>Neobatrachia</taxon>
        <taxon>Hyloidea</taxon>
        <taxon>Leptodactylidae</taxon>
        <taxon>Leiuperinae</taxon>
        <taxon>Engystomops</taxon>
    </lineage>
</organism>
<sequence>MKKIYCHCSSHTSSESFILPLIITSIATTLGLNGKCGLGSKLSRNQVKNMTMDGGATTNLHISHFYEDLQGIWGHRKPTIFVHLFGNTQDLNSM</sequence>
<comment type="caution">
    <text evidence="1">The sequence shown here is derived from an EMBL/GenBank/DDBJ whole genome shotgun (WGS) entry which is preliminary data.</text>
</comment>